<comment type="similarity">
    <text evidence="1">Belongs to the JHDM3 histone demethylase family.</text>
</comment>
<feature type="region of interest" description="Disordered" evidence="7">
    <location>
        <begin position="667"/>
        <end position="722"/>
    </location>
</feature>
<dbReference type="GO" id="GO:0008270">
    <property type="term" value="F:zinc ion binding"/>
    <property type="evidence" value="ECO:0007669"/>
    <property type="project" value="UniProtKB-KW"/>
</dbReference>
<dbReference type="PROSITE" id="PS51805">
    <property type="entry name" value="EPHD"/>
    <property type="match status" value="1"/>
</dbReference>
<dbReference type="PROSITE" id="PS51184">
    <property type="entry name" value="JMJC"/>
    <property type="match status" value="1"/>
</dbReference>
<comment type="caution">
    <text evidence="11">The sequence shown here is derived from an EMBL/GenBank/DDBJ whole genome shotgun (WGS) entry which is preliminary data.</text>
</comment>
<dbReference type="GO" id="GO:0000785">
    <property type="term" value="C:chromatin"/>
    <property type="evidence" value="ECO:0007669"/>
    <property type="project" value="TreeGrafter"/>
</dbReference>
<dbReference type="SMART" id="SM00545">
    <property type="entry name" value="JmjN"/>
    <property type="match status" value="1"/>
</dbReference>
<dbReference type="GO" id="GO:0051864">
    <property type="term" value="F:histone H3K36 demethylase activity"/>
    <property type="evidence" value="ECO:0007669"/>
    <property type="project" value="TreeGrafter"/>
</dbReference>
<evidence type="ECO:0000256" key="5">
    <source>
        <dbReference type="ARBA" id="ARBA00022833"/>
    </source>
</evidence>
<dbReference type="SUPFAM" id="SSF51197">
    <property type="entry name" value="Clavaminate synthase-like"/>
    <property type="match status" value="1"/>
</dbReference>
<dbReference type="InterPro" id="IPR055500">
    <property type="entry name" value="DUF7072"/>
</dbReference>
<feature type="compositionally biased region" description="Basic and acidic residues" evidence="7">
    <location>
        <begin position="359"/>
        <end position="380"/>
    </location>
</feature>
<dbReference type="Pfam" id="PF02375">
    <property type="entry name" value="JmjN"/>
    <property type="match status" value="1"/>
</dbReference>
<dbReference type="InterPro" id="IPR013083">
    <property type="entry name" value="Znf_RING/FYVE/PHD"/>
</dbReference>
<evidence type="ECO:0000259" key="9">
    <source>
        <dbReference type="PROSITE" id="PS51184"/>
    </source>
</evidence>
<dbReference type="eggNOG" id="KOG0954">
    <property type="taxonomic scope" value="Eukaryota"/>
</dbReference>
<dbReference type="InterPro" id="IPR001965">
    <property type="entry name" value="Znf_PHD"/>
</dbReference>
<feature type="compositionally biased region" description="Basic residues" evidence="7">
    <location>
        <begin position="410"/>
        <end position="427"/>
    </location>
</feature>
<keyword evidence="3" id="KW-0479">Metal-binding</keyword>
<dbReference type="SMART" id="SM00558">
    <property type="entry name" value="JmjC"/>
    <property type="match status" value="1"/>
</dbReference>
<keyword evidence="4" id="KW-0863">Zinc-finger</keyword>
<dbReference type="InterPro" id="IPR003349">
    <property type="entry name" value="JmjN"/>
</dbReference>
<feature type="region of interest" description="Disordered" evidence="7">
    <location>
        <begin position="1048"/>
        <end position="1095"/>
    </location>
</feature>
<dbReference type="Pfam" id="PF02373">
    <property type="entry name" value="JmjC"/>
    <property type="match status" value="1"/>
</dbReference>
<dbReference type="EMBL" id="JPOX01000033">
    <property type="protein sequence ID" value="KFX43757.1"/>
    <property type="molecule type" value="Genomic_DNA"/>
</dbReference>
<proteinExistence type="inferred from homology"/>
<evidence type="ECO:0000256" key="6">
    <source>
        <dbReference type="ARBA" id="ARBA00049349"/>
    </source>
</evidence>
<dbReference type="EC" id="1.14.11.66" evidence="2"/>
<dbReference type="Gene3D" id="3.30.40.10">
    <property type="entry name" value="Zinc/RING finger domain, C3HC4 (zinc finger)"/>
    <property type="match status" value="1"/>
</dbReference>
<reference evidence="11" key="1">
    <citation type="journal article" date="2014" name="PLoS Genet.">
        <title>Signature Gene Expression Reveals Novel Clues to the Molecular Mechanisms of Dimorphic Transition in Penicillium marneffei.</title>
        <authorList>
            <person name="Yang E."/>
            <person name="Wang G."/>
            <person name="Cai J."/>
            <person name="Woo P.C."/>
            <person name="Lau S.K."/>
            <person name="Yuen K.-Y."/>
            <person name="Chow W.-N."/>
            <person name="Lin X."/>
        </authorList>
    </citation>
    <scope>NUCLEOTIDE SEQUENCE [LARGE SCALE GENOMIC DNA]</scope>
    <source>
        <strain evidence="11">PM1</strain>
    </source>
</reference>
<evidence type="ECO:0000256" key="3">
    <source>
        <dbReference type="ARBA" id="ARBA00022723"/>
    </source>
</evidence>
<dbReference type="GO" id="GO:0005634">
    <property type="term" value="C:nucleus"/>
    <property type="evidence" value="ECO:0007669"/>
    <property type="project" value="TreeGrafter"/>
</dbReference>
<evidence type="ECO:0000256" key="1">
    <source>
        <dbReference type="ARBA" id="ARBA00009711"/>
    </source>
</evidence>
<dbReference type="CDD" id="cd15571">
    <property type="entry name" value="ePHD"/>
    <property type="match status" value="1"/>
</dbReference>
<sequence>MGILEAHAVAATHRPGIMLIRAMGCNEAGMLGLHYDYRQKMSTSLIAAHHRRTVHLENHYPSGGSTLYPAHCLQTSYITLFHYITSNQPPALQQTTSAASFFSLPTLQSPTAGGYTLIAVEQRSPRRRQRIYITKRRLAEFENMTTALDQQAPAPALESFHSVETNAASITPPNSADGKKNVSEGVPSELSDLDLDHNAAASVEVVEEDIEPDHYYEGGRIPVFKPTMDQFRDFQAFIQKIDKYGMKSGIVKVIPPQEWRDALPPLDEAVKSIRVKNPIMQEFHGAHGTYTQANIEKQRSYNLPQWKALCDDGSHQPPARRGERRRTQEKAARAPVVKTQTTTARSGSQKRGPGRPPKRTREVKIKEESPADDRSEKSRLEGPPTPVSPESNPVETKTEDLSDGEALPAAKRRGRQPKSVSARRKHNRGETLDQVDEEAFKDFDYRIHDNDEYTAERCDELETAYWKSLMFNNPMYGADMPGSLFDDSTTSWNVAKLPNLLDVIGQKVPGVNTAYLYLGMWKATFAWHLEDVDLYSINYIHFGAPKQWYSISQEDAPRFEAAMKSFWPSDAKNCDQFLRHKTYLVSPSILKSRFGITVNKVVHYEGEFMITYPYGYHSGFNLGYNCAESVNFATEQWLDYGRIAKKCNCESDSVWIDIGDIERKLRGEPTPEYYDDDEIDSDLSDEDGASDLLTPPRSVPEKSTRGRKRKLEGDEPRSKRARMQNHTIRKIPCVLCPNDMDYEDLLPTEDGKSHAHRRCATYIEETSILRDDSGREVVCDIDKIPKARMGLKCLFCREVRGACFQCNFGKCTRAYHPTCALLAGVQVEFGSILVIADSGQQYYVPSVDLKCKYHRQKRLGPSETPDEDRKVLQAASRLSMGDLLQFQADKEINGAVVLENRPIERMLKLKVLPRGDVIELPYRWILVVRKTNFAPLPPGTQPLPAHLVRKAETHRDLSNTVPQPGTPFFDANAPFQWAEFETASLPADAIRVRVDIAGNKPEQIWYYLGETSTECRAQFTHNPSVTVHNARSNFLEMMKPLPVSALSAGRFRQPPSLPQTPQSARSNPHHLTAPPNTTLPSSSSSLQRRSPNTAMTPAYRHLPPQHHLNLSHFNHAAANVTSIYAAANAAVRPNPYAAFPKPQPDPPANTFANVRELIARRRLAQMTDHANVLAGYKIVSSELVVETLLGPMGSVPPDNGMEKLELAMAQQRVQPRALDGSLLPLQPLNMRSEEVTTLLRMLRFSVVTYRDRLDVIVKKEPDYIKQEPFDRPNYGRVAGRFAYLEQQAAQTPAVYKSPYESPFGVAEWAKKEYNLVEEEPFSKPSLANDYFASLSPADQEKIVKACGSWVQERIVERAPSHSRQSSTSNFRLSAALAQQNHSNNNNPTIDITAVDDLPMNGMDRMDRLDRLDFPLHADSPTSSFSRPHLVGFPSPHDFNSHGDHESSIVPRHLSDHHDLFGDQQANTRFWQHGPWGPGGDGTTPIEENRPFFGPHERLKHDYASSELSLGRGPSSLHSVDMAGFGMDTTEDLCEILSP</sequence>
<evidence type="ECO:0000313" key="11">
    <source>
        <dbReference type="EMBL" id="KFX43757.1"/>
    </source>
</evidence>
<dbReference type="SMART" id="SM00249">
    <property type="entry name" value="PHD"/>
    <property type="match status" value="1"/>
</dbReference>
<dbReference type="GO" id="GO:0140684">
    <property type="term" value="F:histone H3K9me2/H3K9me3 demethylase activity"/>
    <property type="evidence" value="ECO:0007669"/>
    <property type="project" value="UniProtKB-EC"/>
</dbReference>
<feature type="compositionally biased region" description="Polar residues" evidence="7">
    <location>
        <begin position="338"/>
        <end position="349"/>
    </location>
</feature>
<feature type="region of interest" description="Disordered" evidence="7">
    <location>
        <begin position="308"/>
        <end position="432"/>
    </location>
</feature>
<evidence type="ECO:0000256" key="2">
    <source>
        <dbReference type="ARBA" id="ARBA00012900"/>
    </source>
</evidence>
<feature type="compositionally biased region" description="Low complexity" evidence="7">
    <location>
        <begin position="1074"/>
        <end position="1092"/>
    </location>
</feature>
<dbReference type="eggNOG" id="KOG0958">
    <property type="taxonomic scope" value="Eukaryota"/>
</dbReference>
<dbReference type="PROSITE" id="PS51183">
    <property type="entry name" value="JMJN"/>
    <property type="match status" value="1"/>
</dbReference>
<evidence type="ECO:0000259" key="10">
    <source>
        <dbReference type="PROSITE" id="PS51805"/>
    </source>
</evidence>
<organism evidence="11">
    <name type="scientific">Talaromyces marneffei PM1</name>
    <dbReference type="NCBI Taxonomy" id="1077442"/>
    <lineage>
        <taxon>Eukaryota</taxon>
        <taxon>Fungi</taxon>
        <taxon>Dikarya</taxon>
        <taxon>Ascomycota</taxon>
        <taxon>Pezizomycotina</taxon>
        <taxon>Eurotiomycetes</taxon>
        <taxon>Eurotiomycetidae</taxon>
        <taxon>Eurotiales</taxon>
        <taxon>Trichocomaceae</taxon>
        <taxon>Talaromyces</taxon>
        <taxon>Talaromyces sect. Talaromyces</taxon>
    </lineage>
</organism>
<dbReference type="Pfam" id="PF13832">
    <property type="entry name" value="zf-HC5HC2H_2"/>
    <property type="match status" value="1"/>
</dbReference>
<dbReference type="GO" id="GO:0010468">
    <property type="term" value="P:regulation of gene expression"/>
    <property type="evidence" value="ECO:0007669"/>
    <property type="project" value="TreeGrafter"/>
</dbReference>
<dbReference type="PANTHER" id="PTHR10694:SF7">
    <property type="entry name" value="[HISTONE H3]-TRIMETHYL-L-LYSINE(9) DEMETHYLASE"/>
    <property type="match status" value="1"/>
</dbReference>
<dbReference type="Pfam" id="PF23258">
    <property type="entry name" value="DUF7072"/>
    <property type="match status" value="1"/>
</dbReference>
<feature type="domain" description="PHD-type" evidence="10">
    <location>
        <begin position="730"/>
        <end position="855"/>
    </location>
</feature>
<accession>A0A093UTY2</accession>
<evidence type="ECO:0000259" key="8">
    <source>
        <dbReference type="PROSITE" id="PS51183"/>
    </source>
</evidence>
<evidence type="ECO:0000256" key="4">
    <source>
        <dbReference type="ARBA" id="ARBA00022771"/>
    </source>
</evidence>
<feature type="domain" description="JmjN" evidence="8">
    <location>
        <begin position="221"/>
        <end position="262"/>
    </location>
</feature>
<feature type="compositionally biased region" description="Acidic residues" evidence="7">
    <location>
        <begin position="673"/>
        <end position="689"/>
    </location>
</feature>
<comment type="catalytic activity">
    <reaction evidence="6">
        <text>N(6),N(6),N(6)-trimethyl-L-lysyl(9)-[histone H3] + 2 2-oxoglutarate + 2 O2 = N(6)-methyl-L-lysyl(9)-[histone H3] + 2 formaldehyde + 2 succinate + 2 CO2</text>
        <dbReference type="Rhea" id="RHEA:60200"/>
        <dbReference type="Rhea" id="RHEA-COMP:15538"/>
        <dbReference type="Rhea" id="RHEA-COMP:15542"/>
        <dbReference type="ChEBI" id="CHEBI:15379"/>
        <dbReference type="ChEBI" id="CHEBI:16526"/>
        <dbReference type="ChEBI" id="CHEBI:16810"/>
        <dbReference type="ChEBI" id="CHEBI:16842"/>
        <dbReference type="ChEBI" id="CHEBI:30031"/>
        <dbReference type="ChEBI" id="CHEBI:61929"/>
        <dbReference type="ChEBI" id="CHEBI:61961"/>
        <dbReference type="EC" id="1.14.11.66"/>
    </reaction>
</comment>
<dbReference type="Gene3D" id="2.60.120.650">
    <property type="entry name" value="Cupin"/>
    <property type="match status" value="2"/>
</dbReference>
<keyword evidence="5" id="KW-0862">Zinc</keyword>
<dbReference type="FunFam" id="2.60.120.650:FF:000024">
    <property type="entry name" value="Putative jumonji family transcription factor"/>
    <property type="match status" value="1"/>
</dbReference>
<evidence type="ECO:0000256" key="7">
    <source>
        <dbReference type="SAM" id="MobiDB-lite"/>
    </source>
</evidence>
<dbReference type="FunFam" id="2.60.120.650:FF:000047">
    <property type="entry name" value="Putative jumonji family transcription factor"/>
    <property type="match status" value="1"/>
</dbReference>
<dbReference type="InterPro" id="IPR034732">
    <property type="entry name" value="EPHD"/>
</dbReference>
<name>A0A093UTY2_TALMA</name>
<dbReference type="HOGENOM" id="CLU_001442_1_3_1"/>
<dbReference type="InterPro" id="IPR003347">
    <property type="entry name" value="JmjC_dom"/>
</dbReference>
<protein>
    <recommendedName>
        <fullName evidence="2">[histone H3]-trimethyl-L-lysine(9) demethylase</fullName>
        <ecNumber evidence="2">1.14.11.66</ecNumber>
    </recommendedName>
</protein>
<feature type="domain" description="JmjC" evidence="9">
    <location>
        <begin position="486"/>
        <end position="649"/>
    </location>
</feature>
<gene>
    <name evidence="11" type="ORF">GQ26_0330850</name>
</gene>
<dbReference type="PANTHER" id="PTHR10694">
    <property type="entry name" value="LYSINE-SPECIFIC DEMETHYLASE"/>
    <property type="match status" value="1"/>
</dbReference>